<evidence type="ECO:0000313" key="4">
    <source>
        <dbReference type="EMBL" id="HIW82306.1"/>
    </source>
</evidence>
<evidence type="ECO:0000256" key="1">
    <source>
        <dbReference type="ARBA" id="ARBA00006171"/>
    </source>
</evidence>
<dbReference type="PANTHER" id="PTHR18901">
    <property type="entry name" value="2-DEOXYGLUCOSE-6-PHOSPHATE PHOSPHATASE 2"/>
    <property type="match status" value="1"/>
</dbReference>
<dbReference type="SUPFAM" id="SSF56784">
    <property type="entry name" value="HAD-like"/>
    <property type="match status" value="1"/>
</dbReference>
<dbReference type="AlphaFoldDB" id="A0A9D1UD78"/>
<dbReference type="InterPro" id="IPR023214">
    <property type="entry name" value="HAD_sf"/>
</dbReference>
<dbReference type="InterPro" id="IPR036412">
    <property type="entry name" value="HAD-like_sf"/>
</dbReference>
<evidence type="ECO:0000256" key="3">
    <source>
        <dbReference type="ARBA" id="ARBA00022801"/>
    </source>
</evidence>
<dbReference type="PANTHER" id="PTHR18901:SF38">
    <property type="entry name" value="PSEUDOURIDINE-5'-PHOSPHATASE"/>
    <property type="match status" value="1"/>
</dbReference>
<dbReference type="SFLD" id="SFLDS00003">
    <property type="entry name" value="Haloacid_Dehalogenase"/>
    <property type="match status" value="1"/>
</dbReference>
<organism evidence="4 5">
    <name type="scientific">Candidatus Acetatifactor stercoripullorum</name>
    <dbReference type="NCBI Taxonomy" id="2838414"/>
    <lineage>
        <taxon>Bacteria</taxon>
        <taxon>Bacillati</taxon>
        <taxon>Bacillota</taxon>
        <taxon>Clostridia</taxon>
        <taxon>Lachnospirales</taxon>
        <taxon>Lachnospiraceae</taxon>
        <taxon>Acetatifactor</taxon>
    </lineage>
</organism>
<evidence type="ECO:0000256" key="2">
    <source>
        <dbReference type="ARBA" id="ARBA00022723"/>
    </source>
</evidence>
<dbReference type="InterPro" id="IPR006439">
    <property type="entry name" value="HAD-SF_hydro_IA"/>
</dbReference>
<comment type="similarity">
    <text evidence="1">Belongs to the HAD-like hydrolase superfamily. CbbY/CbbZ/Gph/YieH family.</text>
</comment>
<accession>A0A9D1UD78</accession>
<gene>
    <name evidence="4" type="ORF">H9742_12450</name>
</gene>
<keyword evidence="3" id="KW-0378">Hydrolase</keyword>
<dbReference type="SFLD" id="SFLDG01129">
    <property type="entry name" value="C1.5:_HAD__Beta-PGM__Phosphata"/>
    <property type="match status" value="1"/>
</dbReference>
<name>A0A9D1UD78_9FIRM</name>
<dbReference type="NCBIfam" id="TIGR01509">
    <property type="entry name" value="HAD-SF-IA-v3"/>
    <property type="match status" value="1"/>
</dbReference>
<dbReference type="FunFam" id="3.40.50.1000:FF:000036">
    <property type="entry name" value="HAD family hydrolase"/>
    <property type="match status" value="1"/>
</dbReference>
<dbReference type="Gene3D" id="1.10.150.240">
    <property type="entry name" value="Putative phosphatase, domain 2"/>
    <property type="match status" value="1"/>
</dbReference>
<dbReference type="Gene3D" id="3.40.50.1000">
    <property type="entry name" value="HAD superfamily/HAD-like"/>
    <property type="match status" value="1"/>
</dbReference>
<dbReference type="SFLD" id="SFLDG01135">
    <property type="entry name" value="C1.5.6:_HAD__Beta-PGM__Phospha"/>
    <property type="match status" value="1"/>
</dbReference>
<dbReference type="Proteomes" id="UP000824265">
    <property type="component" value="Unassembled WGS sequence"/>
</dbReference>
<reference evidence="4" key="1">
    <citation type="journal article" date="2021" name="PeerJ">
        <title>Extensive microbial diversity within the chicken gut microbiome revealed by metagenomics and culture.</title>
        <authorList>
            <person name="Gilroy R."/>
            <person name="Ravi A."/>
            <person name="Getino M."/>
            <person name="Pursley I."/>
            <person name="Horton D.L."/>
            <person name="Alikhan N.F."/>
            <person name="Baker D."/>
            <person name="Gharbi K."/>
            <person name="Hall N."/>
            <person name="Watson M."/>
            <person name="Adriaenssens E.M."/>
            <person name="Foster-Nyarko E."/>
            <person name="Jarju S."/>
            <person name="Secka A."/>
            <person name="Antonio M."/>
            <person name="Oren A."/>
            <person name="Chaudhuri R.R."/>
            <person name="La Ragione R."/>
            <person name="Hildebrand F."/>
            <person name="Pallen M.J."/>
        </authorList>
    </citation>
    <scope>NUCLEOTIDE SEQUENCE</scope>
    <source>
        <strain evidence="4">CHK195-6426</strain>
    </source>
</reference>
<sequence length="225" mass="25722">MNRQEILYHELLLDKEAVIFDLDGSLVDSMWMWERIDIEYLGKFGIPMPKDLQRQIEGMSFSETAQYFKSYFHLPDSLEQIKEDWNRMAWDKYRHEVPLKPGAAAFLEQCRKDGVRLGIATSNSRELVETIAEVHGLREYFSCIMTACDVKKGKPAPDIYLAVAGALGVSPKNCLVFEDIVPGIMAGKNAGMEVCAVEDAYSLSQKGEKQLLADYYIEDFRRILY</sequence>
<dbReference type="EMBL" id="DXGH01000071">
    <property type="protein sequence ID" value="HIW82306.1"/>
    <property type="molecule type" value="Genomic_DNA"/>
</dbReference>
<comment type="caution">
    <text evidence="4">The sequence shown here is derived from an EMBL/GenBank/DDBJ whole genome shotgun (WGS) entry which is preliminary data.</text>
</comment>
<dbReference type="InterPro" id="IPR041492">
    <property type="entry name" value="HAD_2"/>
</dbReference>
<dbReference type="CDD" id="cd07505">
    <property type="entry name" value="HAD_BPGM-like"/>
    <property type="match status" value="1"/>
</dbReference>
<dbReference type="GO" id="GO:0016791">
    <property type="term" value="F:phosphatase activity"/>
    <property type="evidence" value="ECO:0007669"/>
    <property type="project" value="TreeGrafter"/>
</dbReference>
<dbReference type="GO" id="GO:0046872">
    <property type="term" value="F:metal ion binding"/>
    <property type="evidence" value="ECO:0007669"/>
    <property type="project" value="UniProtKB-KW"/>
</dbReference>
<proteinExistence type="inferred from homology"/>
<reference evidence="4" key="2">
    <citation type="submission" date="2021-04" db="EMBL/GenBank/DDBJ databases">
        <authorList>
            <person name="Gilroy R."/>
        </authorList>
    </citation>
    <scope>NUCLEOTIDE SEQUENCE</scope>
    <source>
        <strain evidence="4">CHK195-6426</strain>
    </source>
</reference>
<keyword evidence="2" id="KW-0479">Metal-binding</keyword>
<dbReference type="InterPro" id="IPR023198">
    <property type="entry name" value="PGP-like_dom2"/>
</dbReference>
<dbReference type="Pfam" id="PF13419">
    <property type="entry name" value="HAD_2"/>
    <property type="match status" value="1"/>
</dbReference>
<evidence type="ECO:0000313" key="5">
    <source>
        <dbReference type="Proteomes" id="UP000824265"/>
    </source>
</evidence>
<protein>
    <submittedName>
        <fullName evidence="4">HAD family phosphatase</fullName>
    </submittedName>
</protein>
<dbReference type="PRINTS" id="PR00413">
    <property type="entry name" value="HADHALOGNASE"/>
</dbReference>